<evidence type="ECO:0000313" key="1">
    <source>
        <dbReference type="EMBL" id="EEU37077.1"/>
    </source>
</evidence>
<name>C7ZG23_FUSV7</name>
<dbReference type="KEGG" id="nhe:NECHADRAFT_86636"/>
<evidence type="ECO:0000313" key="2">
    <source>
        <dbReference type="Proteomes" id="UP000005206"/>
    </source>
</evidence>
<reference evidence="1 2" key="1">
    <citation type="journal article" date="2009" name="PLoS Genet.">
        <title>The genome of Nectria haematococca: contribution of supernumerary chromosomes to gene expansion.</title>
        <authorList>
            <person name="Coleman J.J."/>
            <person name="Rounsley S.D."/>
            <person name="Rodriguez-Carres M."/>
            <person name="Kuo A."/>
            <person name="Wasmann C.C."/>
            <person name="Grimwood J."/>
            <person name="Schmutz J."/>
            <person name="Taga M."/>
            <person name="White G.J."/>
            <person name="Zhou S."/>
            <person name="Schwartz D.C."/>
            <person name="Freitag M."/>
            <person name="Ma L.J."/>
            <person name="Danchin E.G."/>
            <person name="Henrissat B."/>
            <person name="Coutinho P.M."/>
            <person name="Nelson D.R."/>
            <person name="Straney D."/>
            <person name="Napoli C.A."/>
            <person name="Barker B.M."/>
            <person name="Gribskov M."/>
            <person name="Rep M."/>
            <person name="Kroken S."/>
            <person name="Molnar I."/>
            <person name="Rensing C."/>
            <person name="Kennell J.C."/>
            <person name="Zamora J."/>
            <person name="Farman M.L."/>
            <person name="Selker E.U."/>
            <person name="Salamov A."/>
            <person name="Shapiro H."/>
            <person name="Pangilinan J."/>
            <person name="Lindquist E."/>
            <person name="Lamers C."/>
            <person name="Grigoriev I.V."/>
            <person name="Geiser D.M."/>
            <person name="Covert S.F."/>
            <person name="Temporini E."/>
            <person name="Vanetten H.D."/>
        </authorList>
    </citation>
    <scope>NUCLEOTIDE SEQUENCE [LARGE SCALE GENOMIC DNA]</scope>
    <source>
        <strain evidence="2">ATCC MYA-4622 / CBS 123669 / FGSC 9596 / NRRL 45880 / 77-13-4</strain>
    </source>
</reference>
<dbReference type="OrthoDB" id="5236270at2759"/>
<dbReference type="Proteomes" id="UP000005206">
    <property type="component" value="Chromosome 11"/>
</dbReference>
<dbReference type="InParanoid" id="C7ZG23"/>
<dbReference type="GeneID" id="9664812"/>
<dbReference type="eggNOG" id="ENOG502SDNF">
    <property type="taxonomic scope" value="Eukaryota"/>
</dbReference>
<organism evidence="1 2">
    <name type="scientific">Fusarium vanettenii (strain ATCC MYA-4622 / CBS 123669 / FGSC 9596 / NRRL 45880 / 77-13-4)</name>
    <name type="common">Fusarium solani subsp. pisi</name>
    <dbReference type="NCBI Taxonomy" id="660122"/>
    <lineage>
        <taxon>Eukaryota</taxon>
        <taxon>Fungi</taxon>
        <taxon>Dikarya</taxon>
        <taxon>Ascomycota</taxon>
        <taxon>Pezizomycotina</taxon>
        <taxon>Sordariomycetes</taxon>
        <taxon>Hypocreomycetidae</taxon>
        <taxon>Hypocreales</taxon>
        <taxon>Nectriaceae</taxon>
        <taxon>Fusarium</taxon>
        <taxon>Fusarium solani species complex</taxon>
        <taxon>Fusarium vanettenii</taxon>
    </lineage>
</organism>
<dbReference type="RefSeq" id="XP_003042790.1">
    <property type="nucleotide sequence ID" value="XM_003042744.1"/>
</dbReference>
<gene>
    <name evidence="1" type="ORF">NECHADRAFT_86636</name>
</gene>
<sequence length="460" mass="50546">MSFDRASEIFWLEYGEQIKNKVPGAGQIGRIFFLANEAQKGPPAGTYIPYEYTNKGLYDLGNNLLATDNIFYNPSALHGFDQAVGNYLNWVDLGNNSNPALDSALLSAIQQQEGAQAALEREKVKALSRWQKEMQMGLATQPLPIWVDTGRAPALSAAQQNADAIAQTIIQIRLQQDGPMSPEVKRDKDALGMGLNQSIDYEGYNMHVAAGDVLTSEELIRSERNGERVQPPFYSRAPLYDAPDYKRFVQSAMEKTSSSDYNPSESFPVIFDARKDPSDYNFGQTRSRASVRASSGWFAFSTTGKHFNESDTLQTGPETSQVSIKVTYDNLKAITISTGRWVAEVSKYNLRSDAPEKVRTLAKVSQLVVVSGLGYEITVGPVTGSLLDAKLREASSVGGSISVFGLLIELGGSGGSTTRRGQKHRFTWDRASRIFKIIPNYDNNYATVVGAVGHSYGRPF</sequence>
<proteinExistence type="predicted"/>
<dbReference type="HOGENOM" id="CLU_048597_0_0_1"/>
<accession>C7ZG23</accession>
<keyword evidence="2" id="KW-1185">Reference proteome</keyword>
<dbReference type="VEuPathDB" id="FungiDB:NECHADRAFT_86636"/>
<protein>
    <submittedName>
        <fullName evidence="1">Uncharacterized protein</fullName>
    </submittedName>
</protein>
<dbReference type="EMBL" id="GG698924">
    <property type="protein sequence ID" value="EEU37077.1"/>
    <property type="molecule type" value="Genomic_DNA"/>
</dbReference>
<dbReference type="OMA" id="VSELFWV"/>
<dbReference type="AlphaFoldDB" id="C7ZG23"/>